<accession>A0A6J4VWB0</accession>
<dbReference type="EMBL" id="CADCWN010000288">
    <property type="protein sequence ID" value="CAA9584718.1"/>
    <property type="molecule type" value="Genomic_DNA"/>
</dbReference>
<feature type="region of interest" description="Disordered" evidence="1">
    <location>
        <begin position="284"/>
        <end position="512"/>
    </location>
</feature>
<protein>
    <submittedName>
        <fullName evidence="2">Uncharacterized protein</fullName>
    </submittedName>
</protein>
<organism evidence="2">
    <name type="scientific">uncultured Thermomicrobiales bacterium</name>
    <dbReference type="NCBI Taxonomy" id="1645740"/>
    <lineage>
        <taxon>Bacteria</taxon>
        <taxon>Pseudomonadati</taxon>
        <taxon>Thermomicrobiota</taxon>
        <taxon>Thermomicrobia</taxon>
        <taxon>Thermomicrobiales</taxon>
        <taxon>environmental samples</taxon>
    </lineage>
</organism>
<reference evidence="2" key="1">
    <citation type="submission" date="2020-02" db="EMBL/GenBank/DDBJ databases">
        <authorList>
            <person name="Meier V. D."/>
        </authorList>
    </citation>
    <scope>NUCLEOTIDE SEQUENCE</scope>
    <source>
        <strain evidence="2">AVDCRST_MAG18</strain>
    </source>
</reference>
<evidence type="ECO:0000256" key="1">
    <source>
        <dbReference type="SAM" id="MobiDB-lite"/>
    </source>
</evidence>
<dbReference type="AlphaFoldDB" id="A0A6J4VWB0"/>
<feature type="compositionally biased region" description="Basic and acidic residues" evidence="1">
    <location>
        <begin position="316"/>
        <end position="338"/>
    </location>
</feature>
<proteinExistence type="predicted"/>
<feature type="compositionally biased region" description="Basic and acidic residues" evidence="1">
    <location>
        <begin position="246"/>
        <end position="259"/>
    </location>
</feature>
<feature type="region of interest" description="Disordered" evidence="1">
    <location>
        <begin position="70"/>
        <end position="102"/>
    </location>
</feature>
<feature type="region of interest" description="Disordered" evidence="1">
    <location>
        <begin position="221"/>
        <end position="269"/>
    </location>
</feature>
<feature type="compositionally biased region" description="Basic and acidic residues" evidence="1">
    <location>
        <begin position="221"/>
        <end position="232"/>
    </location>
</feature>
<sequence>MAMAARWRTLPVYRLRARPSDDETRTPITVQLEAPPAPAPPRTPPAARRREARAPWTHRLGHALWAPAHAQTTPTARAPARPGAAPSVAPAPLRPAGRAGDLPAAPALRDAAAERWRRRAAELLELLVDRAGALGGAESLLDAIPLRALWCAALSAYAQSLQWDRGPAGSVGVRDGARLQHGRLPLVHPSGLFRLPARRGGERQSAGGVRRGRRLRLRFLPHDPPARAHEPARLGVAARLSPLPPPRDRRDRAAADRPRPPGGRRAAPADALRLAVRHLRGPLHTAVRAGGQPGAALARAVRRRGGDRPPLGDPRCAADRADDRPDQQRHDRPADRRPGASALRRPAGVRHAVATGDPLASGAGGDPRAGLAARQRRRDIPRLPAAPPRRRGPLARPAPRVALGGGGDPVRPAGARPDPPGRRRRSRPPLAIRAFPVCPVPQRRARAGSPQPRRHTLPGDPRRAGARGAGATVRRADRAARAGGPGDGARRRAAPGAPGDPFPVTSSQPAAVLSATRRLGRAGDRAGAAVL</sequence>
<feature type="region of interest" description="Disordered" evidence="1">
    <location>
        <begin position="17"/>
        <end position="53"/>
    </location>
</feature>
<gene>
    <name evidence="2" type="ORF">AVDCRST_MAG18-3654</name>
</gene>
<feature type="compositionally biased region" description="Pro residues" evidence="1">
    <location>
        <begin position="35"/>
        <end position="44"/>
    </location>
</feature>
<name>A0A6J4VWB0_9BACT</name>
<evidence type="ECO:0000313" key="2">
    <source>
        <dbReference type="EMBL" id="CAA9584718.1"/>
    </source>
</evidence>